<feature type="domain" description="Rhodopsin" evidence="7">
    <location>
        <begin position="1"/>
        <end position="87"/>
    </location>
</feature>
<comment type="caution">
    <text evidence="8">The sequence shown here is derived from an EMBL/GenBank/DDBJ whole genome shotgun (WGS) entry which is preliminary data.</text>
</comment>
<dbReference type="InterPro" id="IPR049326">
    <property type="entry name" value="Rhodopsin_dom_fungi"/>
</dbReference>
<gene>
    <name evidence="8" type="ORF">E8E12_006191</name>
</gene>
<protein>
    <recommendedName>
        <fullName evidence="7">Rhodopsin domain-containing protein</fullName>
    </recommendedName>
</protein>
<evidence type="ECO:0000259" key="7">
    <source>
        <dbReference type="Pfam" id="PF20684"/>
    </source>
</evidence>
<evidence type="ECO:0000256" key="2">
    <source>
        <dbReference type="ARBA" id="ARBA00022692"/>
    </source>
</evidence>
<feature type="transmembrane region" description="Helical" evidence="6">
    <location>
        <begin position="59"/>
        <end position="82"/>
    </location>
</feature>
<organism evidence="8 9">
    <name type="scientific">Didymella heteroderae</name>
    <dbReference type="NCBI Taxonomy" id="1769908"/>
    <lineage>
        <taxon>Eukaryota</taxon>
        <taxon>Fungi</taxon>
        <taxon>Dikarya</taxon>
        <taxon>Ascomycota</taxon>
        <taxon>Pezizomycotina</taxon>
        <taxon>Dothideomycetes</taxon>
        <taxon>Pleosporomycetidae</taxon>
        <taxon>Pleosporales</taxon>
        <taxon>Pleosporineae</taxon>
        <taxon>Didymellaceae</taxon>
        <taxon>Didymella</taxon>
    </lineage>
</organism>
<keyword evidence="3 6" id="KW-1133">Transmembrane helix</keyword>
<dbReference type="AlphaFoldDB" id="A0A9P5C2Q0"/>
<evidence type="ECO:0000256" key="4">
    <source>
        <dbReference type="ARBA" id="ARBA00023136"/>
    </source>
</evidence>
<dbReference type="GO" id="GO:0016020">
    <property type="term" value="C:membrane"/>
    <property type="evidence" value="ECO:0007669"/>
    <property type="project" value="UniProtKB-SubCell"/>
</dbReference>
<keyword evidence="4 6" id="KW-0472">Membrane</keyword>
<dbReference type="OrthoDB" id="3648173at2759"/>
<name>A0A9P5C2Q0_9PLEO</name>
<evidence type="ECO:0000313" key="9">
    <source>
        <dbReference type="Proteomes" id="UP000758155"/>
    </source>
</evidence>
<dbReference type="PANTHER" id="PTHR33048:SF47">
    <property type="entry name" value="INTEGRAL MEMBRANE PROTEIN-RELATED"/>
    <property type="match status" value="1"/>
</dbReference>
<dbReference type="InterPro" id="IPR052337">
    <property type="entry name" value="SAT4-like"/>
</dbReference>
<evidence type="ECO:0000256" key="3">
    <source>
        <dbReference type="ARBA" id="ARBA00022989"/>
    </source>
</evidence>
<sequence>MVIAIPIPTLLKLKKHRPEVKSLIGLISLGLVHTGLTVARFVIMFYADPLTKTEPQYTHIFNNILAVIEMHTGILVATLVVMRPAFQAIYKLVNPSYQPSGGTTYYGRQSSRGVGSSYQMQSFKSRNKRKDHFSILETTEIRILEDVAEPGVSGQNADKFSFRANLHAHSGSTD</sequence>
<evidence type="ECO:0000313" key="8">
    <source>
        <dbReference type="EMBL" id="KAF3043416.1"/>
    </source>
</evidence>
<dbReference type="Proteomes" id="UP000758155">
    <property type="component" value="Unassembled WGS sequence"/>
</dbReference>
<evidence type="ECO:0000256" key="5">
    <source>
        <dbReference type="ARBA" id="ARBA00038359"/>
    </source>
</evidence>
<feature type="transmembrane region" description="Helical" evidence="6">
    <location>
        <begin position="23"/>
        <end position="47"/>
    </location>
</feature>
<comment type="similarity">
    <text evidence="5">Belongs to the SAT4 family.</text>
</comment>
<dbReference type="EMBL" id="SWKV01000012">
    <property type="protein sequence ID" value="KAF3043416.1"/>
    <property type="molecule type" value="Genomic_DNA"/>
</dbReference>
<dbReference type="Pfam" id="PF20684">
    <property type="entry name" value="Fung_rhodopsin"/>
    <property type="match status" value="1"/>
</dbReference>
<reference evidence="8" key="1">
    <citation type="submission" date="2019-04" db="EMBL/GenBank/DDBJ databases">
        <title>Sequencing of skin fungus with MAO and IRED activity.</title>
        <authorList>
            <person name="Marsaioli A.J."/>
            <person name="Bonatto J.M.C."/>
            <person name="Reis Junior O."/>
        </authorList>
    </citation>
    <scope>NUCLEOTIDE SEQUENCE</scope>
    <source>
        <strain evidence="8">28M1</strain>
    </source>
</reference>
<proteinExistence type="inferred from homology"/>
<keyword evidence="9" id="KW-1185">Reference proteome</keyword>
<dbReference type="PANTHER" id="PTHR33048">
    <property type="entry name" value="PTH11-LIKE INTEGRAL MEMBRANE PROTEIN (AFU_ORTHOLOGUE AFUA_5G11245)"/>
    <property type="match status" value="1"/>
</dbReference>
<evidence type="ECO:0000256" key="1">
    <source>
        <dbReference type="ARBA" id="ARBA00004141"/>
    </source>
</evidence>
<accession>A0A9P5C2Q0</accession>
<keyword evidence="2 6" id="KW-0812">Transmembrane</keyword>
<comment type="subcellular location">
    <subcellularLocation>
        <location evidence="1">Membrane</location>
        <topology evidence="1">Multi-pass membrane protein</topology>
    </subcellularLocation>
</comment>
<evidence type="ECO:0000256" key="6">
    <source>
        <dbReference type="SAM" id="Phobius"/>
    </source>
</evidence>